<reference evidence="1" key="1">
    <citation type="submission" date="2022-12" db="EMBL/GenBank/DDBJ databases">
        <title>Genome Sequence of Lasiodiplodia mahajangana.</title>
        <authorList>
            <person name="Buettner E."/>
        </authorList>
    </citation>
    <scope>NUCLEOTIDE SEQUENCE</scope>
    <source>
        <strain evidence="1">VT137</strain>
    </source>
</reference>
<protein>
    <submittedName>
        <fullName evidence="1">Uncharacterized protein</fullName>
    </submittedName>
</protein>
<name>A0ACC2JD83_9PEZI</name>
<organism evidence="1 2">
    <name type="scientific">Lasiodiplodia mahajangana</name>
    <dbReference type="NCBI Taxonomy" id="1108764"/>
    <lineage>
        <taxon>Eukaryota</taxon>
        <taxon>Fungi</taxon>
        <taxon>Dikarya</taxon>
        <taxon>Ascomycota</taxon>
        <taxon>Pezizomycotina</taxon>
        <taxon>Dothideomycetes</taxon>
        <taxon>Dothideomycetes incertae sedis</taxon>
        <taxon>Botryosphaeriales</taxon>
        <taxon>Botryosphaeriaceae</taxon>
        <taxon>Lasiodiplodia</taxon>
    </lineage>
</organism>
<sequence>MISRKIFAIMSLVTSSVLASTPQGYGYGDMTDTIVGASTDSPASTDMPSSITPITMTESITLTRPATVTHTVTVSLPGCGSGKTTTIEGTTSTTMTTHSTIFISVSRSSRTSTETFPSIETSTVGFSTVTDSILTWSPTTSGPISGNTATTSCGSITTTDDVDGITGSSSGSPLSTLTLSATLNEETATVVASETAGSTVGSGGTHTSPSAVPYSTVPTSMGVQRIFGTWYLLGTMGLVSLVFSIAL</sequence>
<comment type="caution">
    <text evidence="1">The sequence shown here is derived from an EMBL/GenBank/DDBJ whole genome shotgun (WGS) entry which is preliminary data.</text>
</comment>
<proteinExistence type="predicted"/>
<evidence type="ECO:0000313" key="1">
    <source>
        <dbReference type="EMBL" id="KAJ8125435.1"/>
    </source>
</evidence>
<keyword evidence="2" id="KW-1185">Reference proteome</keyword>
<dbReference type="EMBL" id="JAPUUL010002365">
    <property type="protein sequence ID" value="KAJ8125435.1"/>
    <property type="molecule type" value="Genomic_DNA"/>
</dbReference>
<dbReference type="Proteomes" id="UP001153332">
    <property type="component" value="Unassembled WGS sequence"/>
</dbReference>
<evidence type="ECO:0000313" key="2">
    <source>
        <dbReference type="Proteomes" id="UP001153332"/>
    </source>
</evidence>
<accession>A0ACC2JD83</accession>
<gene>
    <name evidence="1" type="ORF">O1611_g8204</name>
</gene>